<keyword evidence="4" id="KW-1003">Cell membrane</keyword>
<feature type="transmembrane region" description="Helical" evidence="24">
    <location>
        <begin position="623"/>
        <end position="647"/>
    </location>
</feature>
<evidence type="ECO:0000259" key="26">
    <source>
        <dbReference type="PROSITE" id="PS50113"/>
    </source>
</evidence>
<dbReference type="InterPro" id="IPR003938">
    <property type="entry name" value="K_chnl_volt-dep_EAG/ELK/ERG"/>
</dbReference>
<dbReference type="Pfam" id="PF00520">
    <property type="entry name" value="Ion_trans"/>
    <property type="match status" value="1"/>
</dbReference>
<dbReference type="InterPro" id="IPR018490">
    <property type="entry name" value="cNMP-bd_dom_sf"/>
</dbReference>
<dbReference type="InterPro" id="IPR035965">
    <property type="entry name" value="PAS-like_dom_sf"/>
</dbReference>
<dbReference type="Gene3D" id="1.10.287.70">
    <property type="match status" value="1"/>
</dbReference>
<feature type="transmembrane region" description="Helical" evidence="24">
    <location>
        <begin position="546"/>
        <end position="566"/>
    </location>
</feature>
<evidence type="ECO:0000256" key="22">
    <source>
        <dbReference type="ARBA" id="ARBA00047201"/>
    </source>
</evidence>
<comment type="catalytic activity">
    <reaction evidence="19">
        <text>K(+)(in) = K(+)(out)</text>
        <dbReference type="Rhea" id="RHEA:29463"/>
        <dbReference type="ChEBI" id="CHEBI:29103"/>
    </reaction>
</comment>
<dbReference type="PANTHER" id="PTHR10217">
    <property type="entry name" value="VOLTAGE AND LIGAND GATED POTASSIUM CHANNEL"/>
    <property type="match status" value="1"/>
</dbReference>
<reference evidence="27" key="3">
    <citation type="submission" date="2025-09" db="UniProtKB">
        <authorList>
            <consortium name="Ensembl"/>
        </authorList>
    </citation>
    <scope>IDENTIFICATION</scope>
</reference>
<dbReference type="NCBIfam" id="TIGR00229">
    <property type="entry name" value="sensory_box"/>
    <property type="match status" value="1"/>
</dbReference>
<dbReference type="PROSITE" id="PS50113">
    <property type="entry name" value="PAC"/>
    <property type="match status" value="1"/>
</dbReference>
<evidence type="ECO:0000256" key="2">
    <source>
        <dbReference type="ARBA" id="ARBA00007076"/>
    </source>
</evidence>
<evidence type="ECO:0000256" key="17">
    <source>
        <dbReference type="ARBA" id="ARBA00030015"/>
    </source>
</evidence>
<dbReference type="Gene3D" id="1.10.1200.260">
    <property type="match status" value="1"/>
</dbReference>
<evidence type="ECO:0000256" key="23">
    <source>
        <dbReference type="SAM" id="MobiDB-lite"/>
    </source>
</evidence>
<keyword evidence="13" id="KW-0175">Coiled coil</keyword>
<dbReference type="Proteomes" id="UP000472265">
    <property type="component" value="Chromosome 19"/>
</dbReference>
<dbReference type="InterPro" id="IPR001610">
    <property type="entry name" value="PAC"/>
</dbReference>
<dbReference type="Pfam" id="PF00027">
    <property type="entry name" value="cNMP_binding"/>
    <property type="match status" value="1"/>
</dbReference>
<feature type="region of interest" description="Disordered" evidence="23">
    <location>
        <begin position="247"/>
        <end position="314"/>
    </location>
</feature>
<reference evidence="27" key="2">
    <citation type="submission" date="2025-08" db="UniProtKB">
        <authorList>
            <consortium name="Ensembl"/>
        </authorList>
    </citation>
    <scope>IDENTIFICATION</scope>
</reference>
<dbReference type="InterPro" id="IPR014710">
    <property type="entry name" value="RmlC-like_jellyroll"/>
</dbReference>
<keyword evidence="16" id="KW-0407">Ion channel</keyword>
<dbReference type="InterPro" id="IPR050818">
    <property type="entry name" value="KCNH_animal-type"/>
</dbReference>
<dbReference type="InterPro" id="IPR003967">
    <property type="entry name" value="K_chnl_volt-dep_ERG"/>
</dbReference>
<gene>
    <name evidence="27" type="primary">KCNH2</name>
</gene>
<dbReference type="FunFam" id="2.60.120.10:FF:000011">
    <property type="entry name" value="Potassium channel, voltage-gated eag-related subfamily H, member 7"/>
    <property type="match status" value="1"/>
</dbReference>
<dbReference type="FunFam" id="3.30.450.20:FF:000001">
    <property type="entry name" value="Potassium voltage-gated channel subfamily H member 7"/>
    <property type="match status" value="1"/>
</dbReference>
<keyword evidence="10" id="KW-0851">Voltage-gated channel</keyword>
<dbReference type="GO" id="GO:0005886">
    <property type="term" value="C:plasma membrane"/>
    <property type="evidence" value="ECO:0007669"/>
    <property type="project" value="UniProtKB-SubCell"/>
</dbReference>
<feature type="domain" description="PAC" evidence="26">
    <location>
        <begin position="92"/>
        <end position="144"/>
    </location>
</feature>
<feature type="compositionally biased region" description="Polar residues" evidence="23">
    <location>
        <begin position="300"/>
        <end position="314"/>
    </location>
</feature>
<evidence type="ECO:0000313" key="27">
    <source>
        <dbReference type="Ensembl" id="ENSSAUP00010063228.1"/>
    </source>
</evidence>
<keyword evidence="11" id="KW-0630">Potassium</keyword>
<dbReference type="SMART" id="SM00100">
    <property type="entry name" value="cNMP"/>
    <property type="match status" value="1"/>
</dbReference>
<dbReference type="GO" id="GO:0086013">
    <property type="term" value="P:membrane repolarization during cardiac muscle cell action potential"/>
    <property type="evidence" value="ECO:0007669"/>
    <property type="project" value="TreeGrafter"/>
</dbReference>
<feature type="region of interest" description="Disordered" evidence="23">
    <location>
        <begin position="204"/>
        <end position="233"/>
    </location>
</feature>
<evidence type="ECO:0000256" key="18">
    <source>
        <dbReference type="ARBA" id="ARBA00031970"/>
    </source>
</evidence>
<keyword evidence="3" id="KW-0813">Transport</keyword>
<evidence type="ECO:0000256" key="3">
    <source>
        <dbReference type="ARBA" id="ARBA00022448"/>
    </source>
</evidence>
<keyword evidence="14" id="KW-0406">Ion transport</keyword>
<comment type="subunit">
    <text evidence="20">The potassium channel is probably composed of a homo- or heterotetrameric complex of pore-forming alpha subunits that can associate with modulating beta subunits. Interacts with DNAJB12 and DNAJB14; chaperones DNAJB12 and DNAJB14 promote tetramerization. Heteromultimer with KCNH6/ERG2 and KCNH7/ERG3. Interacts with ALG10B. Forms a stable complex with KCNE1 or KCNE2, and that this heteromultimerization regulates Inward rectifier potassium channel activity. Interacts with CANX. The core-glycosylated, but not the fully glycosylated form interacts with RNF207. Interacts with NDFIP1 and NDFIP2; this interaction decreases the cell membrane expression by targeting KCNH2, through interaction with NEDD4L, for the degradation through the multivesicular bodies (MVBs)-lysosomal pathway.</text>
</comment>
<feature type="domain" description="Cyclic nucleotide-binding" evidence="25">
    <location>
        <begin position="726"/>
        <end position="826"/>
    </location>
</feature>
<protein>
    <recommendedName>
        <fullName evidence="21">Voltage-gated inwardly rectifying potassium channel KCNH2</fullName>
    </recommendedName>
    <alternativeName>
        <fullName evidence="17">Ether-a-go-go-related gene potassium channel 1</fullName>
    </alternativeName>
    <alternativeName>
        <fullName evidence="22">Potassium voltage-gated channel subfamily H member 2</fullName>
    </alternativeName>
    <alternativeName>
        <fullName evidence="18">Voltage-gated potassium channel subunit Kv11.1</fullName>
    </alternativeName>
</protein>
<name>A0A671YK97_SPAAU</name>
<dbReference type="GeneTree" id="ENSGT00940000159846"/>
<dbReference type="SUPFAM" id="SSF51206">
    <property type="entry name" value="cAMP-binding domain-like"/>
    <property type="match status" value="1"/>
</dbReference>
<evidence type="ECO:0000256" key="14">
    <source>
        <dbReference type="ARBA" id="ARBA00023065"/>
    </source>
</evidence>
<dbReference type="PANTHER" id="PTHR10217:SF506">
    <property type="entry name" value="POTASSIUM VOLTAGE-GATED CHANNEL SUBFAMILY H MEMBER 2"/>
    <property type="match status" value="1"/>
</dbReference>
<evidence type="ECO:0000256" key="6">
    <source>
        <dbReference type="ARBA" id="ARBA00022538"/>
    </source>
</evidence>
<dbReference type="PROSITE" id="PS50042">
    <property type="entry name" value="CNMP_BINDING_3"/>
    <property type="match status" value="1"/>
</dbReference>
<evidence type="ECO:0000256" key="7">
    <source>
        <dbReference type="ARBA" id="ARBA00022553"/>
    </source>
</evidence>
<dbReference type="GO" id="GO:0034702">
    <property type="term" value="C:monoatomic ion channel complex"/>
    <property type="evidence" value="ECO:0007669"/>
    <property type="project" value="UniProtKB-KW"/>
</dbReference>
<organism evidence="27 28">
    <name type="scientific">Sparus aurata</name>
    <name type="common">Gilthead sea bream</name>
    <dbReference type="NCBI Taxonomy" id="8175"/>
    <lineage>
        <taxon>Eukaryota</taxon>
        <taxon>Metazoa</taxon>
        <taxon>Chordata</taxon>
        <taxon>Craniata</taxon>
        <taxon>Vertebrata</taxon>
        <taxon>Euteleostomi</taxon>
        <taxon>Actinopterygii</taxon>
        <taxon>Neopterygii</taxon>
        <taxon>Teleostei</taxon>
        <taxon>Neoteleostei</taxon>
        <taxon>Acanthomorphata</taxon>
        <taxon>Eupercaria</taxon>
        <taxon>Spariformes</taxon>
        <taxon>Sparidae</taxon>
        <taxon>Sparus</taxon>
    </lineage>
</organism>
<keyword evidence="7" id="KW-0597">Phosphoprotein</keyword>
<evidence type="ECO:0000256" key="12">
    <source>
        <dbReference type="ARBA" id="ARBA00022989"/>
    </source>
</evidence>
<evidence type="ECO:0000256" key="24">
    <source>
        <dbReference type="SAM" id="Phobius"/>
    </source>
</evidence>
<evidence type="ECO:0000256" key="20">
    <source>
        <dbReference type="ARBA" id="ARBA00046729"/>
    </source>
</evidence>
<evidence type="ECO:0000256" key="13">
    <source>
        <dbReference type="ARBA" id="ARBA00023054"/>
    </source>
</evidence>
<dbReference type="InterPro" id="IPR000014">
    <property type="entry name" value="PAS"/>
</dbReference>
<keyword evidence="9" id="KW-0631">Potassium channel</keyword>
<evidence type="ECO:0000256" key="21">
    <source>
        <dbReference type="ARBA" id="ARBA00047187"/>
    </source>
</evidence>
<sequence length="960" mass="108233">MPVRRGHVAPQNTFLDTIIRKFDSQSRKFVIANARVENCAIIFCNDGFCHMCGYSRAEIMQKPCTCNFLYGPDTKRLAIAQMAQALLGSEERKVEINLYRKDGHCFLCMVDVVPVKNEDGLVIMFILNFEVMTEGPYPEHKEELNHRLPTWLVTGSCWQTLFLCSPFSVPCYSVYSSMTDSPTFCDYPSHPFLSLRSALRSWPEDGQEDQRTLLSSHPPVPLPPPPHRTHPVGPLTQSSPCVAPHHRLSLNPDGSGSNCTLSHGRSRESFHSMRRASSVDEIEAMRPDWDRKNRRASIRPGSSSTGAVNSKSNILNSTSDSDLMRYRTISKIPQITLNFVDFKPDPLIALPTGEMDIIAPCKLIDRTHHVTEKVTQVLSLGADVLPEYKLQAPRIHKWTVLHYSPFKAVWDWLILLLVIYTAILTPYSAAFLLNDQEEVVMQSCIYSCSPLNVVDLIVDIMFIIDILINFRTTYVNSNDEVVSHPVRIAVHYFKGWFLIDMVAAIPFDLLIYRSGEETTTLIGLLKTARLLRLVRVARKLDRYSEYGAAVLFLLMCTFALIAHWLACIWYERGTFSPCLFQISAPGSGPSIKDKYVTALYFTFSSLTSVGFGNVSPNTNSEKIFSICVMLIGSLMYASIFGNVSAIIQRLYSGTARYHTQMLRVREFIRFHQIPNPLRQRLEEYFQHAWSYTNGIDMNAVLKGFPECLQADICLHLNRTLLQNCKAFKGSTKGCLRALAMKFKTTHAPPGDTLVHAGDVLTALYFISRGSIEILRGDVVVAILGKNDIFGEPINLYSRPGKSNADVRALTYCDLHKIFREDVLEVLDMYPEFADNFWNNLEITFNLRDTNMIPGSPSSDDSNCGGFNKLRRRKLSFRRRTEKGNPSSTGSSLNINVSCSSVHTVCRLESRMSTDIGAIMQLLQRQMALVPPAYSAVSSPPQVVTHLYTHSHTCTAHRLFT</sequence>
<dbReference type="CDD" id="cd00038">
    <property type="entry name" value="CAP_ED"/>
    <property type="match status" value="1"/>
</dbReference>
<dbReference type="InterPro" id="IPR000700">
    <property type="entry name" value="PAS-assoc_C"/>
</dbReference>
<dbReference type="PRINTS" id="PR01470">
    <property type="entry name" value="ERGCHANNEL"/>
</dbReference>
<keyword evidence="8 24" id="KW-0812">Transmembrane</keyword>
<feature type="compositionally biased region" description="Polar residues" evidence="23">
    <location>
        <begin position="252"/>
        <end position="263"/>
    </location>
</feature>
<keyword evidence="28" id="KW-1185">Reference proteome</keyword>
<dbReference type="GO" id="GO:0060307">
    <property type="term" value="P:regulation of ventricular cardiac muscle cell membrane repolarization"/>
    <property type="evidence" value="ECO:0007669"/>
    <property type="project" value="TreeGrafter"/>
</dbReference>
<feature type="transmembrane region" description="Helical" evidence="24">
    <location>
        <begin position="412"/>
        <end position="433"/>
    </location>
</feature>
<dbReference type="InterPro" id="IPR000595">
    <property type="entry name" value="cNMP-bd_dom"/>
</dbReference>
<dbReference type="Ensembl" id="ENSSAUT00010066277.1">
    <property type="protein sequence ID" value="ENSSAUP00010063228.1"/>
    <property type="gene ID" value="ENSSAUG00010025264.1"/>
</dbReference>
<dbReference type="Gene3D" id="2.60.120.10">
    <property type="entry name" value="Jelly Rolls"/>
    <property type="match status" value="1"/>
</dbReference>
<dbReference type="SUPFAM" id="SSF81324">
    <property type="entry name" value="Voltage-gated potassium channels"/>
    <property type="match status" value="1"/>
</dbReference>
<evidence type="ECO:0000256" key="4">
    <source>
        <dbReference type="ARBA" id="ARBA00022475"/>
    </source>
</evidence>
<evidence type="ECO:0000259" key="25">
    <source>
        <dbReference type="PROSITE" id="PS50042"/>
    </source>
</evidence>
<dbReference type="SMART" id="SM00086">
    <property type="entry name" value="PAC"/>
    <property type="match status" value="1"/>
</dbReference>
<evidence type="ECO:0000313" key="28">
    <source>
        <dbReference type="Proteomes" id="UP000472265"/>
    </source>
</evidence>
<dbReference type="CDD" id="cd00130">
    <property type="entry name" value="PAS"/>
    <property type="match status" value="1"/>
</dbReference>
<dbReference type="PRINTS" id="PR01463">
    <property type="entry name" value="EAGCHANLFMLY"/>
</dbReference>
<evidence type="ECO:0000256" key="11">
    <source>
        <dbReference type="ARBA" id="ARBA00022958"/>
    </source>
</evidence>
<dbReference type="FunFam" id="1.10.287.70:FF:000020">
    <property type="entry name" value="Potassium channel, voltage-gated eag-related subfamily H, member 7"/>
    <property type="match status" value="1"/>
</dbReference>
<evidence type="ECO:0000256" key="19">
    <source>
        <dbReference type="ARBA" id="ARBA00034430"/>
    </source>
</evidence>
<dbReference type="FunFam" id="1.10.1200.260:FF:000001">
    <property type="entry name" value="Potassium voltage-gated channel subfamily H member 7"/>
    <property type="match status" value="1"/>
</dbReference>
<reference evidence="27" key="1">
    <citation type="submission" date="2021-04" db="EMBL/GenBank/DDBJ databases">
        <authorList>
            <consortium name="Wellcome Sanger Institute Data Sharing"/>
        </authorList>
    </citation>
    <scope>NUCLEOTIDE SEQUENCE [LARGE SCALE GENOMIC DNA]</scope>
</reference>
<evidence type="ECO:0000256" key="10">
    <source>
        <dbReference type="ARBA" id="ARBA00022882"/>
    </source>
</evidence>
<dbReference type="GO" id="GO:0086091">
    <property type="term" value="P:regulation of heart rate by cardiac conduction"/>
    <property type="evidence" value="ECO:0007669"/>
    <property type="project" value="TreeGrafter"/>
</dbReference>
<keyword evidence="12 24" id="KW-1133">Transmembrane helix</keyword>
<dbReference type="AlphaFoldDB" id="A0A671YK97"/>
<accession>A0A671YK97</accession>
<comment type="subcellular location">
    <subcellularLocation>
        <location evidence="1">Cell membrane</location>
        <topology evidence="1">Multi-pass membrane protein</topology>
    </subcellularLocation>
</comment>
<dbReference type="Pfam" id="PF13426">
    <property type="entry name" value="PAS_9"/>
    <property type="match status" value="1"/>
</dbReference>
<dbReference type="FunFam" id="1.10.287.70:FF:000560">
    <property type="entry name" value="Uncharacterized protein"/>
    <property type="match status" value="1"/>
</dbReference>
<evidence type="ECO:0000256" key="5">
    <source>
        <dbReference type="ARBA" id="ARBA00022481"/>
    </source>
</evidence>
<keyword evidence="15 24" id="KW-0472">Membrane</keyword>
<evidence type="ECO:0000256" key="1">
    <source>
        <dbReference type="ARBA" id="ARBA00004651"/>
    </source>
</evidence>
<evidence type="ECO:0000256" key="16">
    <source>
        <dbReference type="ARBA" id="ARBA00023303"/>
    </source>
</evidence>
<dbReference type="SUPFAM" id="SSF55785">
    <property type="entry name" value="PYP-like sensor domain (PAS domain)"/>
    <property type="match status" value="1"/>
</dbReference>
<keyword evidence="5" id="KW-0488">Methylation</keyword>
<keyword evidence="6" id="KW-0633">Potassium transport</keyword>
<proteinExistence type="inferred from homology"/>
<evidence type="ECO:0000256" key="15">
    <source>
        <dbReference type="ARBA" id="ARBA00023136"/>
    </source>
</evidence>
<evidence type="ECO:0000256" key="8">
    <source>
        <dbReference type="ARBA" id="ARBA00022692"/>
    </source>
</evidence>
<comment type="similarity">
    <text evidence="2">Belongs to the potassium channel family. H (Eag) (TC 1.A.1.20) subfamily. Kv11.1/KCNH2 sub-subfamily.</text>
</comment>
<dbReference type="GO" id="GO:0005242">
    <property type="term" value="F:inward rectifier potassium channel activity"/>
    <property type="evidence" value="ECO:0007669"/>
    <property type="project" value="TreeGrafter"/>
</dbReference>
<dbReference type="Gene3D" id="3.30.450.20">
    <property type="entry name" value="PAS domain"/>
    <property type="match status" value="1"/>
</dbReference>
<dbReference type="InterPro" id="IPR005821">
    <property type="entry name" value="Ion_trans_dom"/>
</dbReference>
<evidence type="ECO:0000256" key="9">
    <source>
        <dbReference type="ARBA" id="ARBA00022826"/>
    </source>
</evidence>